<dbReference type="SUPFAM" id="SSF102114">
    <property type="entry name" value="Radical SAM enzymes"/>
    <property type="match status" value="1"/>
</dbReference>
<dbReference type="InterPro" id="IPR006463">
    <property type="entry name" value="MiaB_methiolase"/>
</dbReference>
<evidence type="ECO:0000256" key="13">
    <source>
        <dbReference type="ARBA" id="ARBA00081141"/>
    </source>
</evidence>
<evidence type="ECO:0000259" key="14">
    <source>
        <dbReference type="PROSITE" id="PS51449"/>
    </source>
</evidence>
<keyword evidence="4" id="KW-0963">Cytoplasm</keyword>
<evidence type="ECO:0000256" key="3">
    <source>
        <dbReference type="ARBA" id="ARBA00022485"/>
    </source>
</evidence>
<sequence>MIGKDNPTPKEGKTFFIRTFGCQMNVHDSERMSGLMAEAGYTPVSEASDASVILVNTCTVRDKADQKALSDIGRLRSVAEDGHSRHLVITGCMAEREGKELFRMVPDADLVMGPSQIRNLIPLLEKVEQGSHKVMGRDLPPAPLITPPAARPPGIMAYVTIQEGCDKSCAYCVVPATRGPEISRTISDIKKEVEQLVREGYREITLLGQNVNAFGIKEGTSLANLMRALDEVEGLSRIRFTTSHPRDMSIDLIRAMKDVKKVMPHFHLPMQSGSDAVLARMNRGYTRKEFARWIEHLRDEIPGIAITTDLIVGYVGETQEEFEETLSAVEEFSFDGAFSFIYSPRPSTPAEKLEGMPARDVSVARLNLLQKRIEELVHKKNSGHIGEIIDILVDRADPETGAVFGRAPWFQNVRAQPSFPWDGPSIRELLPSQGSIARVRITETTRSGFKGEWVTELAVGIGL</sequence>
<keyword evidence="17" id="KW-1185">Reference proteome</keyword>
<dbReference type="SFLD" id="SFLDG01061">
    <property type="entry name" value="methylthiotransferase"/>
    <property type="match status" value="1"/>
</dbReference>
<name>I0IP56_LEPFC</name>
<accession>I0IP56</accession>
<organism evidence="16 17">
    <name type="scientific">Leptospirillum ferrooxidans (strain C2-3)</name>
    <dbReference type="NCBI Taxonomy" id="1162668"/>
    <lineage>
        <taxon>Bacteria</taxon>
        <taxon>Pseudomonadati</taxon>
        <taxon>Nitrospirota</taxon>
        <taxon>Nitrospiria</taxon>
        <taxon>Nitrospirales</taxon>
        <taxon>Nitrospiraceae</taxon>
        <taxon>Leptospirillum</taxon>
    </lineage>
</organism>
<dbReference type="SFLD" id="SFLDG01082">
    <property type="entry name" value="B12-binding_domain_containing"/>
    <property type="match status" value="1"/>
</dbReference>
<dbReference type="PANTHER" id="PTHR43020:SF2">
    <property type="entry name" value="MITOCHONDRIAL TRNA METHYLTHIOTRANSFERASE CDK5RAP1"/>
    <property type="match status" value="1"/>
</dbReference>
<dbReference type="GO" id="GO:0046872">
    <property type="term" value="F:metal ion binding"/>
    <property type="evidence" value="ECO:0007669"/>
    <property type="project" value="UniProtKB-KW"/>
</dbReference>
<keyword evidence="8" id="KW-0408">Iron</keyword>
<dbReference type="GO" id="GO:0005829">
    <property type="term" value="C:cytosol"/>
    <property type="evidence" value="ECO:0007669"/>
    <property type="project" value="TreeGrafter"/>
</dbReference>
<dbReference type="NCBIfam" id="TIGR01574">
    <property type="entry name" value="miaB-methiolase"/>
    <property type="match status" value="1"/>
</dbReference>
<dbReference type="Proteomes" id="UP000007382">
    <property type="component" value="Chromosome"/>
</dbReference>
<dbReference type="KEGG" id="lfc:LFE_1372"/>
<dbReference type="STRING" id="1162668.LFE_1372"/>
<dbReference type="PROSITE" id="PS51918">
    <property type="entry name" value="RADICAL_SAM"/>
    <property type="match status" value="1"/>
</dbReference>
<dbReference type="Gene3D" id="3.80.30.20">
    <property type="entry name" value="tm_1862 like domain"/>
    <property type="match status" value="1"/>
</dbReference>
<dbReference type="SMART" id="SM00729">
    <property type="entry name" value="Elp3"/>
    <property type="match status" value="1"/>
</dbReference>
<dbReference type="NCBIfam" id="TIGR00089">
    <property type="entry name" value="MiaB/RimO family radical SAM methylthiotransferase"/>
    <property type="match status" value="1"/>
</dbReference>
<reference evidence="16 17" key="1">
    <citation type="journal article" date="2012" name="J. Bacteriol.">
        <title>Complete Genome Sequence of Leptospirillum ferrooxidans Strain C2-3, Isolated from a Fresh Volcanic Ash Deposit on the Island of Miyake, Japan.</title>
        <authorList>
            <person name="Fujimura R."/>
            <person name="Sato Y."/>
            <person name="Nishizawa T."/>
            <person name="Oshima K."/>
            <person name="Kim S.-W."/>
            <person name="Hattori M."/>
            <person name="Kamijo T."/>
            <person name="Ohta H."/>
        </authorList>
    </citation>
    <scope>NUCLEOTIDE SEQUENCE [LARGE SCALE GENOMIC DNA]</scope>
    <source>
        <strain evidence="16 17">C2-3</strain>
    </source>
</reference>
<dbReference type="GO" id="GO:0035597">
    <property type="term" value="F:tRNA-2-methylthio-N(6)-dimethylallyladenosine(37) synthase activity"/>
    <property type="evidence" value="ECO:0007669"/>
    <property type="project" value="UniProtKB-EC"/>
</dbReference>
<dbReference type="Pfam" id="PF04055">
    <property type="entry name" value="Radical_SAM"/>
    <property type="match status" value="1"/>
</dbReference>
<comment type="cofactor">
    <cofactor evidence="1">
        <name>[4Fe-4S] cluster</name>
        <dbReference type="ChEBI" id="CHEBI:49883"/>
    </cofactor>
</comment>
<dbReference type="RefSeq" id="WP_014449543.1">
    <property type="nucleotide sequence ID" value="NC_017094.1"/>
</dbReference>
<dbReference type="EMBL" id="AP012342">
    <property type="protein sequence ID" value="BAM07055.1"/>
    <property type="molecule type" value="Genomic_DNA"/>
</dbReference>
<dbReference type="InterPro" id="IPR058240">
    <property type="entry name" value="rSAM_sf"/>
</dbReference>
<dbReference type="InterPro" id="IPR020612">
    <property type="entry name" value="Methylthiotransferase_CS"/>
</dbReference>
<dbReference type="PROSITE" id="PS01278">
    <property type="entry name" value="MTTASE_RADICAL"/>
    <property type="match status" value="1"/>
</dbReference>
<evidence type="ECO:0000256" key="4">
    <source>
        <dbReference type="ARBA" id="ARBA00022490"/>
    </source>
</evidence>
<dbReference type="InterPro" id="IPR007197">
    <property type="entry name" value="rSAM"/>
</dbReference>
<evidence type="ECO:0000256" key="7">
    <source>
        <dbReference type="ARBA" id="ARBA00022723"/>
    </source>
</evidence>
<dbReference type="AlphaFoldDB" id="I0IP56"/>
<evidence type="ECO:0000256" key="6">
    <source>
        <dbReference type="ARBA" id="ARBA00022691"/>
    </source>
</evidence>
<keyword evidence="7" id="KW-0479">Metal-binding</keyword>
<dbReference type="InterPro" id="IPR038135">
    <property type="entry name" value="Methylthiotransferase_N_sf"/>
</dbReference>
<dbReference type="FunFam" id="3.40.50.12160:FF:000003">
    <property type="entry name" value="CDK5 regulatory subunit-associated protein 1"/>
    <property type="match status" value="1"/>
</dbReference>
<dbReference type="HOGENOM" id="CLU_018697_2_0_0"/>
<keyword evidence="9" id="KW-0411">Iron-sulfur</keyword>
<dbReference type="PATRIC" id="fig|1162668.3.peg.1625"/>
<feature type="domain" description="Radical SAM core" evidence="15">
    <location>
        <begin position="151"/>
        <end position="379"/>
    </location>
</feature>
<dbReference type="SFLD" id="SFLDF00273">
    <property type="entry name" value="(dimethylallyl)adenosine_tRNA"/>
    <property type="match status" value="1"/>
</dbReference>
<dbReference type="Gene3D" id="3.40.50.12160">
    <property type="entry name" value="Methylthiotransferase, N-terminal domain"/>
    <property type="match status" value="1"/>
</dbReference>
<dbReference type="InterPro" id="IPR023404">
    <property type="entry name" value="rSAM_horseshoe"/>
</dbReference>
<protein>
    <recommendedName>
        <fullName evidence="11">tRNA-2-methylthio-N(6)-dimethylallyladenosine synthase</fullName>
        <ecNumber evidence="10">2.8.4.3</ecNumber>
    </recommendedName>
    <alternativeName>
        <fullName evidence="13">(Dimethylallyl)adenosine tRNA methylthiotransferase MiaB</fullName>
    </alternativeName>
    <alternativeName>
        <fullName evidence="12">tRNA-i(6)A37 methylthiotransferase</fullName>
    </alternativeName>
</protein>
<dbReference type="CDD" id="cd01335">
    <property type="entry name" value="Radical_SAM"/>
    <property type="match status" value="1"/>
</dbReference>
<dbReference type="eggNOG" id="COG0621">
    <property type="taxonomic scope" value="Bacteria"/>
</dbReference>
<dbReference type="PANTHER" id="PTHR43020">
    <property type="entry name" value="CDK5 REGULATORY SUBUNIT-ASSOCIATED PROTEIN 1"/>
    <property type="match status" value="1"/>
</dbReference>
<evidence type="ECO:0000256" key="11">
    <source>
        <dbReference type="ARBA" id="ARBA00068570"/>
    </source>
</evidence>
<evidence type="ECO:0000256" key="10">
    <source>
        <dbReference type="ARBA" id="ARBA00033765"/>
    </source>
</evidence>
<gene>
    <name evidence="16" type="primary">miaB</name>
    <name evidence="16" type="ordered locus">LFE_1372</name>
</gene>
<dbReference type="EC" id="2.8.4.3" evidence="10"/>
<evidence type="ECO:0000256" key="12">
    <source>
        <dbReference type="ARBA" id="ARBA00080698"/>
    </source>
</evidence>
<evidence type="ECO:0000259" key="15">
    <source>
        <dbReference type="PROSITE" id="PS51918"/>
    </source>
</evidence>
<keyword evidence="6" id="KW-0949">S-adenosyl-L-methionine</keyword>
<keyword evidence="5" id="KW-0808">Transferase</keyword>
<dbReference type="OrthoDB" id="9805215at2"/>
<dbReference type="PROSITE" id="PS51449">
    <property type="entry name" value="MTTASE_N"/>
    <property type="match status" value="1"/>
</dbReference>
<dbReference type="FunFam" id="3.80.30.20:FF:000001">
    <property type="entry name" value="tRNA-2-methylthio-N(6)-dimethylallyladenosine synthase 2"/>
    <property type="match status" value="1"/>
</dbReference>
<evidence type="ECO:0000313" key="17">
    <source>
        <dbReference type="Proteomes" id="UP000007382"/>
    </source>
</evidence>
<evidence type="ECO:0000313" key="16">
    <source>
        <dbReference type="EMBL" id="BAM07055.1"/>
    </source>
</evidence>
<dbReference type="InterPro" id="IPR006638">
    <property type="entry name" value="Elp3/MiaA/NifB-like_rSAM"/>
</dbReference>
<proteinExistence type="predicted"/>
<evidence type="ECO:0000256" key="9">
    <source>
        <dbReference type="ARBA" id="ARBA00023014"/>
    </source>
</evidence>
<evidence type="ECO:0000256" key="8">
    <source>
        <dbReference type="ARBA" id="ARBA00023004"/>
    </source>
</evidence>
<evidence type="ECO:0000256" key="1">
    <source>
        <dbReference type="ARBA" id="ARBA00001966"/>
    </source>
</evidence>
<dbReference type="SFLD" id="SFLDS00029">
    <property type="entry name" value="Radical_SAM"/>
    <property type="match status" value="1"/>
</dbReference>
<dbReference type="GO" id="GO:0051539">
    <property type="term" value="F:4 iron, 4 sulfur cluster binding"/>
    <property type="evidence" value="ECO:0007669"/>
    <property type="project" value="UniProtKB-KW"/>
</dbReference>
<keyword evidence="3" id="KW-0004">4Fe-4S</keyword>
<reference evidence="17" key="2">
    <citation type="submission" date="2012-03" db="EMBL/GenBank/DDBJ databases">
        <title>The complete genome sequence of the pioneer microbe on fresh volcanic deposit, Leptospirillum ferrooxidans strain C2-3.</title>
        <authorList>
            <person name="Fujimura R."/>
            <person name="Sato Y."/>
            <person name="Nishizawa T."/>
            <person name="Nanba K."/>
            <person name="Oshima K."/>
            <person name="Hattori M."/>
            <person name="Kamijo T."/>
            <person name="Ohta H."/>
        </authorList>
    </citation>
    <scope>NUCLEOTIDE SEQUENCE [LARGE SCALE GENOMIC DNA]</scope>
    <source>
        <strain evidence="17">C2-3</strain>
    </source>
</reference>
<dbReference type="InterPro" id="IPR013848">
    <property type="entry name" value="Methylthiotransferase_N"/>
</dbReference>
<evidence type="ECO:0000256" key="5">
    <source>
        <dbReference type="ARBA" id="ARBA00022679"/>
    </source>
</evidence>
<evidence type="ECO:0000256" key="2">
    <source>
        <dbReference type="ARBA" id="ARBA00003234"/>
    </source>
</evidence>
<dbReference type="InterPro" id="IPR005839">
    <property type="entry name" value="Methylthiotransferase"/>
</dbReference>
<comment type="function">
    <text evidence="2">Catalyzes the methylthiolation of N6-(dimethylallyl)adenosine (i(6)A), leading to the formation of 2-methylthio-N6-(dimethylallyl)adenosine (ms(2)i(6)A) at position 37 in tRNAs that read codons beginning with uridine.</text>
</comment>
<feature type="domain" description="MTTase N-terminal" evidence="14">
    <location>
        <begin position="13"/>
        <end position="129"/>
    </location>
</feature>
<dbReference type="Pfam" id="PF00919">
    <property type="entry name" value="UPF0004"/>
    <property type="match status" value="1"/>
</dbReference>